<gene>
    <name evidence="3" type="ORF">C5Y96_20190</name>
</gene>
<dbReference type="InterPro" id="IPR022655">
    <property type="entry name" value="DUF1553"/>
</dbReference>
<evidence type="ECO:0008006" key="5">
    <source>
        <dbReference type="Google" id="ProtNLM"/>
    </source>
</evidence>
<name>A0A2S8F2J2_9BACT</name>
<dbReference type="RefSeq" id="WP_105357119.1">
    <property type="nucleotide sequence ID" value="NZ_PUIA01000068.1"/>
</dbReference>
<accession>A0A2S8F2J2</accession>
<evidence type="ECO:0000259" key="1">
    <source>
        <dbReference type="Pfam" id="PF07583"/>
    </source>
</evidence>
<comment type="caution">
    <text evidence="3">The sequence shown here is derived from an EMBL/GenBank/DDBJ whole genome shotgun (WGS) entry which is preliminary data.</text>
</comment>
<dbReference type="OrthoDB" id="289126at2"/>
<dbReference type="PANTHER" id="PTHR35889:SF3">
    <property type="entry name" value="F-BOX DOMAIN-CONTAINING PROTEIN"/>
    <property type="match status" value="1"/>
</dbReference>
<dbReference type="AlphaFoldDB" id="A0A2S8F2J2"/>
<dbReference type="Pfam" id="PF07587">
    <property type="entry name" value="PSD1"/>
    <property type="match status" value="1"/>
</dbReference>
<reference evidence="3 4" key="1">
    <citation type="submission" date="2018-02" db="EMBL/GenBank/DDBJ databases">
        <title>Comparative genomes isolates from brazilian mangrove.</title>
        <authorList>
            <person name="Araujo J.E."/>
            <person name="Taketani R.G."/>
            <person name="Silva M.C.P."/>
            <person name="Loureco M.V."/>
            <person name="Andreote F.D."/>
        </authorList>
    </citation>
    <scope>NUCLEOTIDE SEQUENCE [LARGE SCALE GENOMIC DNA]</scope>
    <source>
        <strain evidence="3 4">HEX-2 MGV</strain>
    </source>
</reference>
<evidence type="ECO:0000259" key="2">
    <source>
        <dbReference type="Pfam" id="PF07587"/>
    </source>
</evidence>
<proteinExistence type="predicted"/>
<dbReference type="PANTHER" id="PTHR35889">
    <property type="entry name" value="CYCLOINULO-OLIGOSACCHARIDE FRUCTANOTRANSFERASE-RELATED"/>
    <property type="match status" value="1"/>
</dbReference>
<dbReference type="Proteomes" id="UP000240009">
    <property type="component" value="Unassembled WGS sequence"/>
</dbReference>
<feature type="domain" description="DUF1553" evidence="2">
    <location>
        <begin position="298"/>
        <end position="405"/>
    </location>
</feature>
<dbReference type="EMBL" id="PUIA01000068">
    <property type="protein sequence ID" value="PQO26360.1"/>
    <property type="molecule type" value="Genomic_DNA"/>
</dbReference>
<sequence length="550" mass="62311">MALARQCALLMRLGCFILAIAFLVSNVPSAIFGDELLPEDRSIAEVVDHYVSARLKQEKIQPAPTADDANVLRRTTLDLAGRIPTSSETANYLADTDEYKRQNLINRLIGSPAFVRHQVNEFDALLMPDSKTSLREYLLPAFAENRPWDQMYREIMLGQEDDPEQKGALQFVKTRVSDLDRLTNDVSVTFFGVNVSCAQCHDHPDVFEWSQDRFFGMKSFFNRTFDNGGLLGEREYGLVSYQTTKGETREARLMFLTGTVLEEPEFSEPDDEAKKEEKKMLEELKKQKQAPPAPRFSRREQLVEVALRSGENNYFAKAIVNKVWNRFFGCGLVMPLDQMHPENPASHPELLEWLARDLVNHNFNLTRLVRGIVSSEAYCRSSIWTGDSRPDPDMFAVGSVRPLTPYQYATLLRVATANPDLLGTDQKADDVETRLGNLEIAARGLAQKIEHPGTDFQIGVAEALLFSNNERIRNELLRDSNDMLIGKLKKIGDTSELVRMATMSIWNRLPDPDEQAALVGYLEGRADHRDEAIGQMVWAMLTGSECRFNY</sequence>
<feature type="domain" description="DUF1549" evidence="1">
    <location>
        <begin position="47"/>
        <end position="224"/>
    </location>
</feature>
<dbReference type="Pfam" id="PF07583">
    <property type="entry name" value="PSCyt2"/>
    <property type="match status" value="1"/>
</dbReference>
<organism evidence="3 4">
    <name type="scientific">Blastopirellula marina</name>
    <dbReference type="NCBI Taxonomy" id="124"/>
    <lineage>
        <taxon>Bacteria</taxon>
        <taxon>Pseudomonadati</taxon>
        <taxon>Planctomycetota</taxon>
        <taxon>Planctomycetia</taxon>
        <taxon>Pirellulales</taxon>
        <taxon>Pirellulaceae</taxon>
        <taxon>Blastopirellula</taxon>
    </lineage>
</organism>
<dbReference type="InterPro" id="IPR011444">
    <property type="entry name" value="DUF1549"/>
</dbReference>
<protein>
    <recommendedName>
        <fullName evidence="5">DUF1553 domain-containing protein</fullName>
    </recommendedName>
</protein>
<evidence type="ECO:0000313" key="3">
    <source>
        <dbReference type="EMBL" id="PQO26360.1"/>
    </source>
</evidence>
<evidence type="ECO:0000313" key="4">
    <source>
        <dbReference type="Proteomes" id="UP000240009"/>
    </source>
</evidence>